<dbReference type="PANTHER" id="PTHR34482">
    <property type="entry name" value="DNA DAMAGE-INDUCIBLE PROTEIN 1-LIKE"/>
    <property type="match status" value="1"/>
</dbReference>
<feature type="domain" description="Retrotransposon gag" evidence="1">
    <location>
        <begin position="186"/>
        <end position="282"/>
    </location>
</feature>
<organism evidence="2">
    <name type="scientific">Arabidopsis thaliana</name>
    <name type="common">Mouse-ear cress</name>
    <dbReference type="NCBI Taxonomy" id="3702"/>
    <lineage>
        <taxon>Eukaryota</taxon>
        <taxon>Viridiplantae</taxon>
        <taxon>Streptophyta</taxon>
        <taxon>Embryophyta</taxon>
        <taxon>Tracheophyta</taxon>
        <taxon>Spermatophyta</taxon>
        <taxon>Magnoliopsida</taxon>
        <taxon>eudicotyledons</taxon>
        <taxon>Gunneridae</taxon>
        <taxon>Pentapetalae</taxon>
        <taxon>rosids</taxon>
        <taxon>malvids</taxon>
        <taxon>Brassicales</taxon>
        <taxon>Brassicaceae</taxon>
        <taxon>Camelineae</taxon>
        <taxon>Arabidopsis</taxon>
    </lineage>
</organism>
<dbReference type="EMBL" id="AL138645">
    <property type="protein sequence ID" value="CAB87238.1"/>
    <property type="molecule type" value="Genomic_DNA"/>
</dbReference>
<reference key="1">
    <citation type="journal article" date="2000" name="Nature">
        <title>Sequence and analysis of chromosome 3 of the plant Arabidopsis thaliana.</title>
        <authorList>
            <consortium name="European Union Chromosome 3 Arabidopsis Sequencing Consortium"/>
            <consortium name="Institute for Genomic Research"/>
            <consortium name="Kazusa DNA Research Institute"/>
            <person name="Salanoubat M."/>
            <person name="Lemcke K."/>
            <person name="Rieger M."/>
            <person name="Ansorge W."/>
            <person name="Unseld M."/>
            <person name="Fartmann B."/>
            <person name="Valle G."/>
            <person name="Blocker H."/>
            <person name="Perez-Alonso M."/>
            <person name="Obermaier B."/>
            <person name="Delseny M."/>
            <person name="Boutry M."/>
            <person name="Grivell L.A."/>
            <person name="Mache R."/>
            <person name="Puigdomenech P."/>
            <person name="De Simone V."/>
            <person name="Choisne N."/>
            <person name="Artiguenave F."/>
            <person name="Robert C."/>
            <person name="Brottier P."/>
            <person name="Wincker P."/>
            <person name="Cattolico L."/>
            <person name="Weissenbach J."/>
            <person name="Saurin W."/>
            <person name="Quetier F."/>
            <person name="Schafer M."/>
            <person name="Muller-Auer S."/>
            <person name="Gabel C."/>
            <person name="Fuchs M."/>
            <person name="Benes V."/>
            <person name="Wurmbach E."/>
            <person name="Drzonek H."/>
            <person name="Erfle H."/>
            <person name="Jordan N."/>
            <person name="Bangert S."/>
            <person name="Wiedelmann R."/>
            <person name="Kranz H."/>
            <person name="Voss H."/>
            <person name="Holland R."/>
            <person name="Brandt P."/>
            <person name="Nyakatura G."/>
            <person name="Vezzi A."/>
            <person name="D'Angelo M."/>
            <person name="Pallavicini A."/>
            <person name="Toppo S."/>
            <person name="Simionati B."/>
            <person name="Conrad A."/>
            <person name="Hornischer K."/>
            <person name="Kauer G."/>
            <person name="Lohnert T.H."/>
            <person name="Nordsiek G."/>
            <person name="Reichelt J."/>
            <person name="Scharfe M."/>
            <person name="Schon O."/>
            <person name="Bargues M."/>
            <person name="Terol J."/>
            <person name="Climent J."/>
            <person name="Navarro P."/>
            <person name="Collado C."/>
            <person name="Perez-Perez A."/>
            <person name="Ottenwalder B."/>
            <person name="Duchemin D."/>
            <person name="Cooke R."/>
            <person name="Laudie M."/>
            <person name="Berger-Llauro C."/>
            <person name="Purnelle B."/>
            <person name="Masuy D."/>
            <person name="de Haan M."/>
            <person name="Maarse A.C."/>
            <person name="Alcaraz J.P."/>
            <person name="Cottet A."/>
            <person name="Casacuberta E."/>
            <person name="Monfort A."/>
            <person name="Argiriou A."/>
            <person name="flores M."/>
            <person name="Liguori R."/>
            <person name="Vitale D."/>
            <person name="Mannhaupt G."/>
            <person name="Haase D."/>
            <person name="Schoof H."/>
            <person name="Rudd S."/>
            <person name="Zaccaria P."/>
            <person name="Mewes H.W."/>
            <person name="Mayer K.F."/>
            <person name="Kaul S."/>
            <person name="Town C.D."/>
            <person name="Koo H.L."/>
            <person name="Tallon L.J."/>
            <person name="Jenkins J."/>
            <person name="Rooney T."/>
            <person name="Rizzo M."/>
            <person name="Walts A."/>
            <person name="Utterback T."/>
            <person name="Fujii C.Y."/>
            <person name="Shea T.P."/>
            <person name="Creasy T.H."/>
            <person name="Haas B."/>
            <person name="Maiti R."/>
            <person name="Wu D."/>
            <person name="Peterson J."/>
            <person name="Van Aken S."/>
            <person name="Pai G."/>
            <person name="Militscher J."/>
            <person name="Sellers P."/>
            <person name="Gill J.E."/>
            <person name="Feldblyum T.V."/>
            <person name="Preuss D."/>
            <person name="Lin X."/>
            <person name="Nierman W.C."/>
            <person name="Salzberg S.L."/>
            <person name="White O."/>
            <person name="Venter J.C."/>
            <person name="Fraser C.M."/>
            <person name="Kaneko T."/>
            <person name="Nakamura Y."/>
            <person name="Sato S."/>
            <person name="Kato T."/>
            <person name="Asamizu E."/>
            <person name="Sasamoto S."/>
            <person name="Kimura T."/>
            <person name="Idesawa K."/>
            <person name="Kawashima K."/>
            <person name="Kishida Y."/>
            <person name="Kiyokawa C."/>
            <person name="Kohara M."/>
            <person name="Matsumoto M."/>
            <person name="Matsuno A."/>
            <person name="Muraki A."/>
            <person name="Nakayama S."/>
            <person name="Nakazaki N."/>
            <person name="Shinpo S."/>
            <person name="Takeuchi C."/>
            <person name="Wada T."/>
            <person name="Watanabe A."/>
            <person name="Yamada M."/>
            <person name="Yasuda M."/>
            <person name="Tabata S."/>
        </authorList>
    </citation>
    <scope>NUCLEOTIDE SEQUENCE [LARGE SCALE GENOMIC DNA]</scope>
    <source>
        <strain>cv. Columbia</strain>
    </source>
</reference>
<sequence>MDTIECAYKKRKLKIRALVNHFVFCKGEKEREEEGLESLGFGKKQFRHIKSLSKFVIVESWQGREDDLGTLLSSFKSDAYSATIEQSVGSQPEFVEAGAGNGLGADIAGVMGTAAGGAQVPEIGLAGVLRQLLERLPSVVPVQAPVVPQVVEVQQRAAVAEKADSWRSRVKRNFSSSRCLMEYRVDLAVHFLEEDAHLWWKSVTARRRQADMSWADFVVEFNAKYFLQDELDRMEVRFLELTLVERSVWEYDREFNRVLVYAGWGMKDGQAELRRFMRGLRPDLRVRCRMSQYALKAALVETAAEVAPRKGGKPMQGKKRSWNHLSRAGQGGRAGCFSCGNLAHKNVQQLAHIPAAPQCYNTFEAGGTSTGVITGTSHCSITLESASHSNIRGDPGEQFGAVKGTKGHFLAVLGELRYILTAPVGEFLLSGEREVGLSGSETYLRESSHLNSAGRQDDREGL</sequence>
<proteinExistence type="predicted"/>
<evidence type="ECO:0000313" key="2">
    <source>
        <dbReference type="EMBL" id="CAB87238.1"/>
    </source>
</evidence>
<protein>
    <submittedName>
        <fullName evidence="2">Uncharacterized protein F26B15_90</fullName>
    </submittedName>
</protein>
<reference evidence="2" key="2">
    <citation type="submission" date="2000-02" db="EMBL/GenBank/DDBJ databases">
        <authorList>
            <person name="Nyakatura G."/>
            <person name="Fartmann B."/>
            <person name="Dauner D."/>
            <person name="Sterr W."/>
            <person name="Holland R."/>
            <person name="Weichselgartner M."/>
            <person name="Mewes H.W."/>
            <person name="Rudd S."/>
            <person name="Lemcke K."/>
            <person name="Mayer K.F.X."/>
            <person name="Quetier F."/>
            <person name="Salanoubat M."/>
        </authorList>
    </citation>
    <scope>NUCLEOTIDE SEQUENCE</scope>
</reference>
<dbReference type="AlphaFoldDB" id="Q9M225"/>
<dbReference type="Pfam" id="PF03732">
    <property type="entry name" value="Retrotrans_gag"/>
    <property type="match status" value="1"/>
</dbReference>
<reference evidence="2" key="3">
    <citation type="submission" date="2000-04" db="EMBL/GenBank/DDBJ databases">
        <authorList>
            <person name="EU Arabidopsis sequencing project"/>
        </authorList>
    </citation>
    <scope>NUCLEOTIDE SEQUENCE</scope>
</reference>
<accession>Q9M225</accession>
<dbReference type="InterPro" id="IPR005162">
    <property type="entry name" value="Retrotrans_gag_dom"/>
</dbReference>
<gene>
    <name evidence="2" type="primary">F26B15_90</name>
</gene>
<name>Q9M225_ARATH</name>
<dbReference type="PIR" id="T47287">
    <property type="entry name" value="T47287"/>
</dbReference>
<evidence type="ECO:0000259" key="1">
    <source>
        <dbReference type="Pfam" id="PF03732"/>
    </source>
</evidence>
<dbReference type="PANTHER" id="PTHR34482:SF49">
    <property type="entry name" value="RETROTRANSPOSON GAG DOMAIN-CONTAINING PROTEIN"/>
    <property type="match status" value="1"/>
</dbReference>